<protein>
    <submittedName>
        <fullName evidence="1">Uncharacterized protein</fullName>
    </submittedName>
</protein>
<evidence type="ECO:0000313" key="2">
    <source>
        <dbReference type="Proteomes" id="UP000008311"/>
    </source>
</evidence>
<sequence length="78" mass="8751">MYNGEEPVAIPLIQHGRPDSPFFRILGWTADTPKRRLPSASGFAAPRSVLRRIAECSIERLPRQLVGVECGKFTVKCR</sequence>
<keyword evidence="2" id="KW-1185">Reference proteome</keyword>
<proteinExistence type="predicted"/>
<reference evidence="2" key="1">
    <citation type="journal article" date="2010" name="Nat. Biotechnol.">
        <title>Draft genome sequence of the oilseed species Ricinus communis.</title>
        <authorList>
            <person name="Chan A.P."/>
            <person name="Crabtree J."/>
            <person name="Zhao Q."/>
            <person name="Lorenzi H."/>
            <person name="Orvis J."/>
            <person name="Puiu D."/>
            <person name="Melake-Berhan A."/>
            <person name="Jones K.M."/>
            <person name="Redman J."/>
            <person name="Chen G."/>
            <person name="Cahoon E.B."/>
            <person name="Gedil M."/>
            <person name="Stanke M."/>
            <person name="Haas B.J."/>
            <person name="Wortman J.R."/>
            <person name="Fraser-Liggett C.M."/>
            <person name="Ravel J."/>
            <person name="Rabinowicz P.D."/>
        </authorList>
    </citation>
    <scope>NUCLEOTIDE SEQUENCE [LARGE SCALE GENOMIC DNA]</scope>
    <source>
        <strain evidence="2">cv. Hale</strain>
    </source>
</reference>
<name>B9TLL8_RICCO</name>
<dbReference type="AlphaFoldDB" id="B9TLL8"/>
<accession>B9TLL8</accession>
<dbReference type="EMBL" id="EQ987118">
    <property type="protein sequence ID" value="EEF23245.1"/>
    <property type="molecule type" value="Genomic_DNA"/>
</dbReference>
<organism evidence="1 2">
    <name type="scientific">Ricinus communis</name>
    <name type="common">Castor bean</name>
    <dbReference type="NCBI Taxonomy" id="3988"/>
    <lineage>
        <taxon>Eukaryota</taxon>
        <taxon>Viridiplantae</taxon>
        <taxon>Streptophyta</taxon>
        <taxon>Embryophyta</taxon>
        <taxon>Tracheophyta</taxon>
        <taxon>Spermatophyta</taxon>
        <taxon>Magnoliopsida</taxon>
        <taxon>eudicotyledons</taxon>
        <taxon>Gunneridae</taxon>
        <taxon>Pentapetalae</taxon>
        <taxon>rosids</taxon>
        <taxon>fabids</taxon>
        <taxon>Malpighiales</taxon>
        <taxon>Euphorbiaceae</taxon>
        <taxon>Acalyphoideae</taxon>
        <taxon>Acalypheae</taxon>
        <taxon>Ricinus</taxon>
    </lineage>
</organism>
<gene>
    <name evidence="1" type="ORF">RCOM_2157700</name>
</gene>
<dbReference type="Proteomes" id="UP000008311">
    <property type="component" value="Unassembled WGS sequence"/>
</dbReference>
<evidence type="ECO:0000313" key="1">
    <source>
        <dbReference type="EMBL" id="EEF23245.1"/>
    </source>
</evidence>
<dbReference type="InParanoid" id="B9TLL8"/>
<feature type="non-terminal residue" evidence="1">
    <location>
        <position position="78"/>
    </location>
</feature>